<evidence type="ECO:0008006" key="3">
    <source>
        <dbReference type="Google" id="ProtNLM"/>
    </source>
</evidence>
<gene>
    <name evidence="1" type="ORF">CKO42_15395</name>
</gene>
<protein>
    <recommendedName>
        <fullName evidence="3">Addiction module protein</fullName>
    </recommendedName>
</protein>
<evidence type="ECO:0000313" key="2">
    <source>
        <dbReference type="Proteomes" id="UP001138768"/>
    </source>
</evidence>
<dbReference type="Pfam" id="PF09720">
    <property type="entry name" value="Unstab_antitox"/>
    <property type="match status" value="1"/>
</dbReference>
<dbReference type="InterPro" id="IPR013406">
    <property type="entry name" value="CHP02574_addiction_mod"/>
</dbReference>
<dbReference type="Proteomes" id="UP001138768">
    <property type="component" value="Unassembled WGS sequence"/>
</dbReference>
<name>A0A9X0WBC6_9GAMM</name>
<comment type="caution">
    <text evidence="1">The sequence shown here is derived from an EMBL/GenBank/DDBJ whole genome shotgun (WGS) entry which is preliminary data.</text>
</comment>
<evidence type="ECO:0000313" key="1">
    <source>
        <dbReference type="EMBL" id="MBK1619803.1"/>
    </source>
</evidence>
<proteinExistence type="predicted"/>
<reference evidence="1 2" key="1">
    <citation type="journal article" date="2020" name="Microorganisms">
        <title>Osmotic Adaptation and Compatible Solute Biosynthesis of Phototrophic Bacteria as Revealed from Genome Analyses.</title>
        <authorList>
            <person name="Imhoff J.F."/>
            <person name="Rahn T."/>
            <person name="Kunzel S."/>
            <person name="Keller A."/>
            <person name="Neulinger S.C."/>
        </authorList>
    </citation>
    <scope>NUCLEOTIDE SEQUENCE [LARGE SCALE GENOMIC DNA]</scope>
    <source>
        <strain evidence="1 2">DSM 25653</strain>
    </source>
</reference>
<dbReference type="AlphaFoldDB" id="A0A9X0WBC6"/>
<dbReference type="EMBL" id="NRRY01000026">
    <property type="protein sequence ID" value="MBK1619803.1"/>
    <property type="molecule type" value="Genomic_DNA"/>
</dbReference>
<accession>A0A9X0WBC6</accession>
<organism evidence="1 2">
    <name type="scientific">Lamprobacter modestohalophilus</name>
    <dbReference type="NCBI Taxonomy" id="1064514"/>
    <lineage>
        <taxon>Bacteria</taxon>
        <taxon>Pseudomonadati</taxon>
        <taxon>Pseudomonadota</taxon>
        <taxon>Gammaproteobacteria</taxon>
        <taxon>Chromatiales</taxon>
        <taxon>Chromatiaceae</taxon>
        <taxon>Lamprobacter</taxon>
    </lineage>
</organism>
<dbReference type="RefSeq" id="WP_200245934.1">
    <property type="nucleotide sequence ID" value="NZ_NRRY01000026.1"/>
</dbReference>
<keyword evidence="2" id="KW-1185">Reference proteome</keyword>
<sequence>MSQSTEALEIAVLQLPTEERTRLLDRLVASLDSDRARDAAWDQLAAQRDASIEGGSQQEIPGPDVIARLRARLK</sequence>